<protein>
    <submittedName>
        <fullName evidence="1">Uncharacterized protein</fullName>
    </submittedName>
</protein>
<dbReference type="AlphaFoldDB" id="A0A0F9UWH5"/>
<accession>A0A0F9UWH5</accession>
<evidence type="ECO:0000313" key="1">
    <source>
        <dbReference type="EMBL" id="KKN57983.1"/>
    </source>
</evidence>
<proteinExistence type="predicted"/>
<gene>
    <name evidence="1" type="ORF">LCGC14_0556410</name>
</gene>
<name>A0A0F9UWH5_9ZZZZ</name>
<sequence>MEIDKETKPQHFSITLDNNSPYMNVLKNQADEDGQNEEKGDNRISLTMDKHVFQTEEYYFDERDKTIIISGNMVSDKGESWVSISMPLSDIVLIDILKYSMNKLDNLKTALEVLK</sequence>
<reference evidence="1" key="1">
    <citation type="journal article" date="2015" name="Nature">
        <title>Complex archaea that bridge the gap between prokaryotes and eukaryotes.</title>
        <authorList>
            <person name="Spang A."/>
            <person name="Saw J.H."/>
            <person name="Jorgensen S.L."/>
            <person name="Zaremba-Niedzwiedzka K."/>
            <person name="Martijn J."/>
            <person name="Lind A.E."/>
            <person name="van Eijk R."/>
            <person name="Schleper C."/>
            <person name="Guy L."/>
            <person name="Ettema T.J."/>
        </authorList>
    </citation>
    <scope>NUCLEOTIDE SEQUENCE</scope>
</reference>
<dbReference type="EMBL" id="LAZR01000780">
    <property type="protein sequence ID" value="KKN57983.1"/>
    <property type="molecule type" value="Genomic_DNA"/>
</dbReference>
<organism evidence="1">
    <name type="scientific">marine sediment metagenome</name>
    <dbReference type="NCBI Taxonomy" id="412755"/>
    <lineage>
        <taxon>unclassified sequences</taxon>
        <taxon>metagenomes</taxon>
        <taxon>ecological metagenomes</taxon>
    </lineage>
</organism>
<comment type="caution">
    <text evidence="1">The sequence shown here is derived from an EMBL/GenBank/DDBJ whole genome shotgun (WGS) entry which is preliminary data.</text>
</comment>